<dbReference type="AlphaFoldDB" id="A0ABD4YC37"/>
<proteinExistence type="predicted"/>
<name>A0ABD4YC37_9PSED</name>
<sequence length="81" mass="9085">MSQSRRSSLIEAGINTMIGFGINYLANLVVLPMFGMHVSLRDNFFMGLVYTAISVVRSYAVRRWFNARIAAMSRRIVGGPQ</sequence>
<keyword evidence="1" id="KW-0472">Membrane</keyword>
<dbReference type="RefSeq" id="WP_009682620.1">
    <property type="nucleotide sequence ID" value="NZ_JACGCY010000015.1"/>
</dbReference>
<dbReference type="Proteomes" id="UP001160152">
    <property type="component" value="Unassembled WGS sequence"/>
</dbReference>
<keyword evidence="1" id="KW-1133">Transmembrane helix</keyword>
<evidence type="ECO:0008006" key="4">
    <source>
        <dbReference type="Google" id="ProtNLM"/>
    </source>
</evidence>
<keyword evidence="1" id="KW-0812">Transmembrane</keyword>
<evidence type="ECO:0000313" key="2">
    <source>
        <dbReference type="EMBL" id="MDH0756807.1"/>
    </source>
</evidence>
<protein>
    <recommendedName>
        <fullName evidence="4">GtrA-like protein domain-containing protein</fullName>
    </recommendedName>
</protein>
<evidence type="ECO:0000313" key="3">
    <source>
        <dbReference type="Proteomes" id="UP001160152"/>
    </source>
</evidence>
<dbReference type="InterPro" id="IPR055644">
    <property type="entry name" value="DUF7220"/>
</dbReference>
<comment type="caution">
    <text evidence="2">The sequence shown here is derived from an EMBL/GenBank/DDBJ whole genome shotgun (WGS) entry which is preliminary data.</text>
</comment>
<feature type="transmembrane region" description="Helical" evidence="1">
    <location>
        <begin position="44"/>
        <end position="65"/>
    </location>
</feature>
<organism evidence="2 3">
    <name type="scientific">Pseudomonas juntendi</name>
    <dbReference type="NCBI Taxonomy" id="2666183"/>
    <lineage>
        <taxon>Bacteria</taxon>
        <taxon>Pseudomonadati</taxon>
        <taxon>Pseudomonadota</taxon>
        <taxon>Gammaproteobacteria</taxon>
        <taxon>Pseudomonadales</taxon>
        <taxon>Pseudomonadaceae</taxon>
        <taxon>Pseudomonas</taxon>
    </lineage>
</organism>
<gene>
    <name evidence="2" type="ORF">N5C70_08760</name>
</gene>
<dbReference type="Pfam" id="PF23858">
    <property type="entry name" value="DUF7220"/>
    <property type="match status" value="1"/>
</dbReference>
<evidence type="ECO:0000256" key="1">
    <source>
        <dbReference type="SAM" id="Phobius"/>
    </source>
</evidence>
<dbReference type="EMBL" id="JAOCBV010000001">
    <property type="protein sequence ID" value="MDH0756807.1"/>
    <property type="molecule type" value="Genomic_DNA"/>
</dbReference>
<feature type="transmembrane region" description="Helical" evidence="1">
    <location>
        <begin position="12"/>
        <end position="38"/>
    </location>
</feature>
<accession>A0ABD4YC37</accession>
<reference evidence="2 3" key="1">
    <citation type="submission" date="2022-09" db="EMBL/GenBank/DDBJ databases">
        <title>Intensive care unit water sources are persistently colonized with multi-drug resistant bacteria and are the site of extensive horizontal gene transfer of antibiotic resistance genes.</title>
        <authorList>
            <person name="Diorio-Toth L."/>
        </authorList>
    </citation>
    <scope>NUCLEOTIDE SEQUENCE [LARGE SCALE GENOMIC DNA]</scope>
    <source>
        <strain evidence="2 3">GD03901</strain>
    </source>
</reference>